<evidence type="ECO:0000259" key="9">
    <source>
        <dbReference type="Pfam" id="PF00593"/>
    </source>
</evidence>
<keyword evidence="2 8" id="KW-0813">Transport</keyword>
<evidence type="ECO:0000256" key="3">
    <source>
        <dbReference type="ARBA" id="ARBA00022452"/>
    </source>
</evidence>
<comment type="caution">
    <text evidence="10">The sequence shown here is derived from an EMBL/GenBank/DDBJ whole genome shotgun (WGS) entry which is preliminary data.</text>
</comment>
<comment type="subcellular location">
    <subcellularLocation>
        <location evidence="1 8">Cell outer membrane</location>
        <topology evidence="1 8">Multi-pass membrane protein</topology>
    </subcellularLocation>
</comment>
<evidence type="ECO:0000256" key="2">
    <source>
        <dbReference type="ARBA" id="ARBA00022448"/>
    </source>
</evidence>
<keyword evidence="3 8" id="KW-1134">Transmembrane beta strand</keyword>
<protein>
    <submittedName>
        <fullName evidence="10">TonB-dependent receptor-like protein</fullName>
    </submittedName>
</protein>
<organism evidence="10 11">
    <name type="scientific">Tenacibaculum adriaticum</name>
    <dbReference type="NCBI Taxonomy" id="413713"/>
    <lineage>
        <taxon>Bacteria</taxon>
        <taxon>Pseudomonadati</taxon>
        <taxon>Bacteroidota</taxon>
        <taxon>Flavobacteriia</taxon>
        <taxon>Flavobacteriales</taxon>
        <taxon>Flavobacteriaceae</taxon>
        <taxon>Tenacibaculum</taxon>
    </lineage>
</organism>
<keyword evidence="4 8" id="KW-0812">Transmembrane</keyword>
<dbReference type="GO" id="GO:0009279">
    <property type="term" value="C:cell outer membrane"/>
    <property type="evidence" value="ECO:0007669"/>
    <property type="project" value="UniProtKB-SubCell"/>
</dbReference>
<sequence>MYYDNSFNNVNEQIRRNIRSGFTAKITDKFTYQGSMAFSSFGYTRDYNANNSLARYGSIEGGSFGDVDQLNDEEFNDLKNNLKKQGELTDITDRVKRFQISNKFTYEFTDNFMINAIVGFDSRNNRQENIQTNALLIAKGAVPDGTTNQGSIERATRDFFTLTGEINAQHKAYIGDDFSFISSIGGQFFRNDDFQQSVVGSGVTDGAITINGSDIFAEDYQSGFANYGLYFSENISFWDKLYIDLGLRIDGNTAFGEDIGLLYLPKFGASYIISEENFWKNTFGSTFSSFKLRGNWGQATNFPTPFSGDLTIKANNYLGNQSFEFLNPGNRDLTSETVTTTEFGADLGFFNERLRFGFTYYNGVTEDALFTPPQPDSSGLDPQLKNIGEISNKGFEVSLQSTLVNTEKHNLQFNASYNKNENKVVSSGGAPEFNVGGFTFLGSFVKEGFPLGYLRGAHTTIENGTAVIKRNQNLGTTFAPHFGNFSLNYTFNNKLSFFLNGDYQLGGQGVAVDDVLRFFSGVSDADRFPQEILDYQEAQANAGAPTLTFFDLASYWVEDTDFVKIRNIGASYNFGKFVKQVESFTLGFNVSNPFNFSDTSFDPEATGAGTARQNGFAGGGFGFGTESAPRIYTMSLKFKL</sequence>
<feature type="domain" description="TonB-dependent receptor-like beta-barrel" evidence="9">
    <location>
        <begin position="37"/>
        <end position="592"/>
    </location>
</feature>
<dbReference type="PROSITE" id="PS52016">
    <property type="entry name" value="TONB_DEPENDENT_REC_3"/>
    <property type="match status" value="1"/>
</dbReference>
<keyword evidence="7 8" id="KW-0998">Cell outer membrane</keyword>
<dbReference type="Proteomes" id="UP000323136">
    <property type="component" value="Unassembled WGS sequence"/>
</dbReference>
<keyword evidence="11" id="KW-1185">Reference proteome</keyword>
<keyword evidence="6 8" id="KW-0472">Membrane</keyword>
<dbReference type="EMBL" id="VNIA01000003">
    <property type="protein sequence ID" value="TYP98030.1"/>
    <property type="molecule type" value="Genomic_DNA"/>
</dbReference>
<evidence type="ECO:0000313" key="10">
    <source>
        <dbReference type="EMBL" id="TYP98030.1"/>
    </source>
</evidence>
<evidence type="ECO:0000256" key="6">
    <source>
        <dbReference type="ARBA" id="ARBA00023136"/>
    </source>
</evidence>
<dbReference type="SUPFAM" id="SSF56935">
    <property type="entry name" value="Porins"/>
    <property type="match status" value="1"/>
</dbReference>
<evidence type="ECO:0000256" key="8">
    <source>
        <dbReference type="PROSITE-ProRule" id="PRU01360"/>
    </source>
</evidence>
<evidence type="ECO:0000256" key="5">
    <source>
        <dbReference type="ARBA" id="ARBA00023077"/>
    </source>
</evidence>
<evidence type="ECO:0000313" key="11">
    <source>
        <dbReference type="Proteomes" id="UP000323136"/>
    </source>
</evidence>
<dbReference type="InterPro" id="IPR036942">
    <property type="entry name" value="Beta-barrel_TonB_sf"/>
</dbReference>
<comment type="similarity">
    <text evidence="8">Belongs to the TonB-dependent receptor family.</text>
</comment>
<gene>
    <name evidence="10" type="ORF">C7447_103198</name>
</gene>
<dbReference type="RefSeq" id="WP_148870367.1">
    <property type="nucleotide sequence ID" value="NZ_VNIA01000003.1"/>
</dbReference>
<reference evidence="10 11" key="1">
    <citation type="submission" date="2019-07" db="EMBL/GenBank/DDBJ databases">
        <title>Genomic Encyclopedia of Type Strains, Phase IV (KMG-IV): sequencing the most valuable type-strain genomes for metagenomic binning, comparative biology and taxonomic classification.</title>
        <authorList>
            <person name="Goeker M."/>
        </authorList>
    </citation>
    <scope>NUCLEOTIDE SEQUENCE [LARGE SCALE GENOMIC DNA]</scope>
    <source>
        <strain evidence="10 11">DSM 18961</strain>
    </source>
</reference>
<evidence type="ECO:0000256" key="4">
    <source>
        <dbReference type="ARBA" id="ARBA00022692"/>
    </source>
</evidence>
<dbReference type="InterPro" id="IPR000531">
    <property type="entry name" value="Beta-barrel_TonB"/>
</dbReference>
<proteinExistence type="inferred from homology"/>
<dbReference type="AlphaFoldDB" id="A0A5S5DQ12"/>
<evidence type="ECO:0000256" key="7">
    <source>
        <dbReference type="ARBA" id="ARBA00023237"/>
    </source>
</evidence>
<dbReference type="Gene3D" id="2.40.170.20">
    <property type="entry name" value="TonB-dependent receptor, beta-barrel domain"/>
    <property type="match status" value="1"/>
</dbReference>
<dbReference type="Pfam" id="PF00593">
    <property type="entry name" value="TonB_dep_Rec_b-barrel"/>
    <property type="match status" value="1"/>
</dbReference>
<dbReference type="InterPro" id="IPR039426">
    <property type="entry name" value="TonB-dep_rcpt-like"/>
</dbReference>
<keyword evidence="5" id="KW-0798">TonB box</keyword>
<name>A0A5S5DQ12_9FLAO</name>
<evidence type="ECO:0000256" key="1">
    <source>
        <dbReference type="ARBA" id="ARBA00004571"/>
    </source>
</evidence>
<keyword evidence="10" id="KW-0675">Receptor</keyword>
<accession>A0A5S5DQ12</accession>
<dbReference type="OrthoDB" id="9768177at2"/>